<organism evidence="2 3">
    <name type="scientific">Tigheibacillus halophilus</name>
    <dbReference type="NCBI Taxonomy" id="361280"/>
    <lineage>
        <taxon>Bacteria</taxon>
        <taxon>Bacillati</taxon>
        <taxon>Bacillota</taxon>
        <taxon>Bacilli</taxon>
        <taxon>Bacillales</taxon>
        <taxon>Bacillaceae</taxon>
        <taxon>Tigheibacillus</taxon>
    </lineage>
</organism>
<sequence>MITCPNCGQQTETGKFCTHCGADLGAAKDTAAAADPTIQGAAPTEQPVQQPASNQNTQQQNDTVEKLKDIGGNFSHFFVTLLKKPGSAKKGDEERFYFRNHHISHLFPRYRLKCLSYQ</sequence>
<dbReference type="Proteomes" id="UP001281447">
    <property type="component" value="Unassembled WGS sequence"/>
</dbReference>
<accession>A0ABU5C909</accession>
<evidence type="ECO:0008006" key="4">
    <source>
        <dbReference type="Google" id="ProtNLM"/>
    </source>
</evidence>
<feature type="compositionally biased region" description="Low complexity" evidence="1">
    <location>
        <begin position="49"/>
        <end position="61"/>
    </location>
</feature>
<dbReference type="EMBL" id="JAWDIP010000003">
    <property type="protein sequence ID" value="MDY0395336.1"/>
    <property type="molecule type" value="Genomic_DNA"/>
</dbReference>
<comment type="caution">
    <text evidence="2">The sequence shown here is derived from an EMBL/GenBank/DDBJ whole genome shotgun (WGS) entry which is preliminary data.</text>
</comment>
<keyword evidence="3" id="KW-1185">Reference proteome</keyword>
<protein>
    <recommendedName>
        <fullName evidence="4">Zinc-ribbon domain-containing protein</fullName>
    </recommendedName>
</protein>
<name>A0ABU5C909_9BACI</name>
<feature type="region of interest" description="Disordered" evidence="1">
    <location>
        <begin position="31"/>
        <end position="66"/>
    </location>
</feature>
<evidence type="ECO:0000256" key="1">
    <source>
        <dbReference type="SAM" id="MobiDB-lite"/>
    </source>
</evidence>
<evidence type="ECO:0000313" key="3">
    <source>
        <dbReference type="Proteomes" id="UP001281447"/>
    </source>
</evidence>
<reference evidence="2 3" key="1">
    <citation type="submission" date="2023-10" db="EMBL/GenBank/DDBJ databases">
        <title>Virgibacillus halophilus 5B73C genome.</title>
        <authorList>
            <person name="Miliotis G."/>
            <person name="Sengupta P."/>
            <person name="Hameed A."/>
            <person name="Chuvochina M."/>
            <person name="Mcdonagh F."/>
            <person name="Simpson A.C."/>
            <person name="Singh N.K."/>
            <person name="Rekha P.D."/>
            <person name="Raman K."/>
            <person name="Hugenholtz P."/>
            <person name="Venkateswaran K."/>
        </authorList>
    </citation>
    <scope>NUCLEOTIDE SEQUENCE [LARGE SCALE GENOMIC DNA]</scope>
    <source>
        <strain evidence="2 3">5B73C</strain>
    </source>
</reference>
<evidence type="ECO:0000313" key="2">
    <source>
        <dbReference type="EMBL" id="MDY0395336.1"/>
    </source>
</evidence>
<proteinExistence type="predicted"/>
<gene>
    <name evidence="2" type="ORF">RWE15_14010</name>
</gene>